<feature type="compositionally biased region" description="Low complexity" evidence="2">
    <location>
        <begin position="560"/>
        <end position="570"/>
    </location>
</feature>
<evidence type="ECO:0000256" key="2">
    <source>
        <dbReference type="SAM" id="MobiDB-lite"/>
    </source>
</evidence>
<dbReference type="Pfam" id="PF01652">
    <property type="entry name" value="IF4E"/>
    <property type="match status" value="1"/>
</dbReference>
<keyword evidence="1" id="KW-0648">Protein biosynthesis</keyword>
<feature type="region of interest" description="Disordered" evidence="2">
    <location>
        <begin position="1"/>
        <end position="153"/>
    </location>
</feature>
<feature type="compositionally biased region" description="Polar residues" evidence="2">
    <location>
        <begin position="610"/>
        <end position="630"/>
    </location>
</feature>
<feature type="compositionally biased region" description="Polar residues" evidence="2">
    <location>
        <begin position="176"/>
        <end position="192"/>
    </location>
</feature>
<evidence type="ECO:0000313" key="3">
    <source>
        <dbReference type="EMBL" id="SPO24295.1"/>
    </source>
</evidence>
<dbReference type="Proteomes" id="UP000324022">
    <property type="component" value="Unassembled WGS sequence"/>
</dbReference>
<keyword evidence="1 3" id="KW-0396">Initiation factor</keyword>
<dbReference type="PANTHER" id="PTHR11960">
    <property type="entry name" value="EUKARYOTIC TRANSLATION INITIATION FACTOR 4E RELATED"/>
    <property type="match status" value="1"/>
</dbReference>
<reference evidence="3 4" key="1">
    <citation type="submission" date="2018-03" db="EMBL/GenBank/DDBJ databases">
        <authorList>
            <person name="Guldener U."/>
        </authorList>
    </citation>
    <scope>NUCLEOTIDE SEQUENCE [LARGE SCALE GENOMIC DNA]</scope>
    <source>
        <strain evidence="3 4">NBRC100155</strain>
    </source>
</reference>
<keyword evidence="4" id="KW-1185">Reference proteome</keyword>
<comment type="similarity">
    <text evidence="1">Belongs to the eukaryotic initiation factor 4E family.</text>
</comment>
<feature type="region of interest" description="Disordered" evidence="2">
    <location>
        <begin position="282"/>
        <end position="303"/>
    </location>
</feature>
<keyword evidence="1" id="KW-0694">RNA-binding</keyword>
<dbReference type="InterPro" id="IPR023398">
    <property type="entry name" value="TIF_eIF4e-like"/>
</dbReference>
<feature type="region of interest" description="Disordered" evidence="2">
    <location>
        <begin position="171"/>
        <end position="234"/>
    </location>
</feature>
<feature type="compositionally biased region" description="Polar residues" evidence="2">
    <location>
        <begin position="575"/>
        <end position="585"/>
    </location>
</feature>
<dbReference type="GO" id="GO:0000340">
    <property type="term" value="F:RNA 7-methylguanosine cap binding"/>
    <property type="evidence" value="ECO:0007669"/>
    <property type="project" value="TreeGrafter"/>
</dbReference>
<feature type="compositionally biased region" description="Polar residues" evidence="2">
    <location>
        <begin position="23"/>
        <end position="35"/>
    </location>
</feature>
<name>A0A5C3E249_9BASI</name>
<dbReference type="Gene3D" id="3.30.760.10">
    <property type="entry name" value="RNA Cap, Translation Initiation Factor Eif4e"/>
    <property type="match status" value="1"/>
</dbReference>
<dbReference type="AlphaFoldDB" id="A0A5C3E249"/>
<dbReference type="InterPro" id="IPR001040">
    <property type="entry name" value="TIF_eIF_4E"/>
</dbReference>
<dbReference type="EMBL" id="OOIN01000007">
    <property type="protein sequence ID" value="SPO24295.1"/>
    <property type="molecule type" value="Genomic_DNA"/>
</dbReference>
<evidence type="ECO:0000313" key="4">
    <source>
        <dbReference type="Proteomes" id="UP000324022"/>
    </source>
</evidence>
<feature type="compositionally biased region" description="Polar residues" evidence="2">
    <location>
        <begin position="511"/>
        <end position="535"/>
    </location>
</feature>
<feature type="region of interest" description="Disordered" evidence="2">
    <location>
        <begin position="509"/>
        <end position="652"/>
    </location>
</feature>
<dbReference type="SUPFAM" id="SSF55418">
    <property type="entry name" value="eIF4e-like"/>
    <property type="match status" value="1"/>
</dbReference>
<evidence type="ECO:0000256" key="1">
    <source>
        <dbReference type="RuleBase" id="RU004374"/>
    </source>
</evidence>
<feature type="compositionally biased region" description="Low complexity" evidence="2">
    <location>
        <begin position="118"/>
        <end position="127"/>
    </location>
</feature>
<dbReference type="GO" id="GO:0003743">
    <property type="term" value="F:translation initiation factor activity"/>
    <property type="evidence" value="ECO:0007669"/>
    <property type="project" value="UniProtKB-KW"/>
</dbReference>
<dbReference type="OrthoDB" id="590761at2759"/>
<dbReference type="PANTHER" id="PTHR11960:SF73">
    <property type="entry name" value="TRANSLATION INITIATION FACTOR 4E, PUTATIVE-RELATED"/>
    <property type="match status" value="1"/>
</dbReference>
<sequence>MTLTSMRRLPMRMIDPQSHQDENTMPSSSCSTQATVAAAAPCPSGVGKSGLVRSPSKLPTLSDIAARLNRDGEASTPGNSPMKQIPGNGSDAARPRLELTGRITGSPKPPQQGDRKSPLLPASPSKPNEVQSLQCLSPKGPSSGACSPTKRMLAKGLPSLEEIRDRMSRKGLAVSNDETSPKLNSTPSSPNKPASEALTKTPEILQPAERAPAPAPPAKSPMAEDKKPMINKNSTANKPALKLTTSSTVVPKLNHPLPPTPAKAPSYPLQHEWSLFFDTRSAGPSTPGFAPESAASHAPPTPTLTTSSWEANLRTIGSYSTVNTFLGCFSKLHRPSQLDRHSSYHVFKDGIKPMWEDPRNADGGKWTITFRQRNPALVDRSWLWLVLGLIGEEMDGEDETCGAVCSVKPRGDRISLWVRDRSNVETVNKIGKKLLSLLELEKESGIALEFSSHSDKADEKKQEGLFSIANPIQQMARTPTISSFGPATGLPSAEGVKHAAAAAAGSPSMLMATSPTSPGGKSFSRSPITAASPNSEPYARLGGQSNPNMFGRSPGNASPSNFGSLGQSLGLGIGVNTSPSVSPNPNLRRDNAKNPFQQGLGEGTGGALSWRSTRSTSPQRTLTTVSNNRNDLLKMGASTVDRSRSVSPFKAD</sequence>
<proteinExistence type="inferred from homology"/>
<protein>
    <submittedName>
        <fullName evidence="3">Related to CDC33 - translation initiation factor eIF4E</fullName>
    </submittedName>
</protein>
<accession>A0A5C3E249</accession>
<organism evidence="3 4">
    <name type="scientific">Ustilago trichophora</name>
    <dbReference type="NCBI Taxonomy" id="86804"/>
    <lineage>
        <taxon>Eukaryota</taxon>
        <taxon>Fungi</taxon>
        <taxon>Dikarya</taxon>
        <taxon>Basidiomycota</taxon>
        <taxon>Ustilaginomycotina</taxon>
        <taxon>Ustilaginomycetes</taxon>
        <taxon>Ustilaginales</taxon>
        <taxon>Ustilaginaceae</taxon>
        <taxon>Ustilago</taxon>
    </lineage>
</organism>
<dbReference type="GO" id="GO:0016281">
    <property type="term" value="C:eukaryotic translation initiation factor 4F complex"/>
    <property type="evidence" value="ECO:0007669"/>
    <property type="project" value="TreeGrafter"/>
</dbReference>
<gene>
    <name evidence="3" type="ORF">UTRI_03563</name>
</gene>